<organism evidence="1 2">
    <name type="scientific">Alishewanella aestuarii B11</name>
    <dbReference type="NCBI Taxonomy" id="1197174"/>
    <lineage>
        <taxon>Bacteria</taxon>
        <taxon>Pseudomonadati</taxon>
        <taxon>Pseudomonadota</taxon>
        <taxon>Gammaproteobacteria</taxon>
        <taxon>Alteromonadales</taxon>
        <taxon>Alteromonadaceae</taxon>
        <taxon>Alishewanella</taxon>
    </lineage>
</organism>
<sequence length="56" mass="6326">MNLCLAETLCKTTIKMDLQLAVMDVENSLIPTFHLQSSTMLFGLVTTLQCFFARNK</sequence>
<protein>
    <submittedName>
        <fullName evidence="1">Uncharacterized protein</fullName>
    </submittedName>
</protein>
<proteinExistence type="predicted"/>
<accession>J1Q0R5</accession>
<comment type="caution">
    <text evidence="1">The sequence shown here is derived from an EMBL/GenBank/DDBJ whole genome shotgun (WGS) entry which is preliminary data.</text>
</comment>
<dbReference type="EMBL" id="ALAB01000029">
    <property type="protein sequence ID" value="EJI84618.1"/>
    <property type="molecule type" value="Genomic_DNA"/>
</dbReference>
<dbReference type="AlphaFoldDB" id="J1Q0R5"/>
<reference evidence="1 2" key="1">
    <citation type="journal article" date="2012" name="J. Bacteriol.">
        <title>Genome Sequence of Pectin-Degrading Alishewanella aestuarii Strain B11T, Isolated from Tidal Flat Sediment.</title>
        <authorList>
            <person name="Jung J."/>
            <person name="Choi S."/>
            <person name="Chun J."/>
            <person name="Park W."/>
        </authorList>
    </citation>
    <scope>NUCLEOTIDE SEQUENCE [LARGE SCALE GENOMIC DNA]</scope>
    <source>
        <strain evidence="1 2">B11</strain>
    </source>
</reference>
<evidence type="ECO:0000313" key="1">
    <source>
        <dbReference type="EMBL" id="EJI84618.1"/>
    </source>
</evidence>
<dbReference type="PATRIC" id="fig|1197174.4.peg.2495"/>
<keyword evidence="2" id="KW-1185">Reference proteome</keyword>
<name>J1Q0R5_9ALTE</name>
<gene>
    <name evidence="1" type="ORF">AEST_25510</name>
</gene>
<evidence type="ECO:0000313" key="2">
    <source>
        <dbReference type="Proteomes" id="UP000012043"/>
    </source>
</evidence>
<dbReference type="Proteomes" id="UP000012043">
    <property type="component" value="Unassembled WGS sequence"/>
</dbReference>